<sequence>MEEWINNSLKAKYIRRVDPCSVESGIFCEAFTSPWYDDGVVFDWTALHQRLVRPISHPSKVIKGVTELQRFGVDALKATCAEGDRKCFLTVVELKEPWTIQPLSEQAQNLSVFDVLLDAMSGSPPTLVHPTSTGSSPAPPSQSARQLYAFLRGPPGQRAVRDDMARVLSSVERQFRERGVQVVSFLSSFVLFGSDFEDMLHSTAAVFRALTEVGFSIDDHGSCLGPRIVTPLSVDAEDWWTTLPLQQVQSEEDVASLMVALFYQWLQDAYIWGCTAPIRLFPDLTTAIEDAKATRAVRSVRLLERFVRGLVLPRAHAVGLDVLYSSLPEEGGSLFDLAAASLEQKPPRTGLQQWSVGELRVLLAQVGAYAHIPSEYLAESVHTAQVDSVSY</sequence>
<comment type="caution">
    <text evidence="1">The sequence shown here is derived from an EMBL/GenBank/DDBJ whole genome shotgun (WGS) entry which is preliminary data.</text>
</comment>
<evidence type="ECO:0000313" key="2">
    <source>
        <dbReference type="Proteomes" id="UP000674318"/>
    </source>
</evidence>
<dbReference type="RefSeq" id="XP_067756117.1">
    <property type="nucleotide sequence ID" value="XM_067899327.1"/>
</dbReference>
<dbReference type="OrthoDB" id="261244at2759"/>
<gene>
    <name evidence="1" type="ORF">JKF63_03323</name>
</gene>
<dbReference type="Proteomes" id="UP000674318">
    <property type="component" value="Unassembled WGS sequence"/>
</dbReference>
<evidence type="ECO:0000313" key="1">
    <source>
        <dbReference type="EMBL" id="KAG5501494.1"/>
    </source>
</evidence>
<name>A0A836HYF1_9TRYP</name>
<keyword evidence="2" id="KW-1185">Reference proteome</keyword>
<dbReference type="KEGG" id="phet:94289404"/>
<organism evidence="1 2">
    <name type="scientific">Porcisia hertigi</name>
    <dbReference type="NCBI Taxonomy" id="2761500"/>
    <lineage>
        <taxon>Eukaryota</taxon>
        <taxon>Discoba</taxon>
        <taxon>Euglenozoa</taxon>
        <taxon>Kinetoplastea</taxon>
        <taxon>Metakinetoplastina</taxon>
        <taxon>Trypanosomatida</taxon>
        <taxon>Trypanosomatidae</taxon>
        <taxon>Leishmaniinae</taxon>
        <taxon>Porcisia</taxon>
    </lineage>
</organism>
<accession>A0A836HYF1</accession>
<proteinExistence type="predicted"/>
<dbReference type="EMBL" id="JAFJZO010000027">
    <property type="protein sequence ID" value="KAG5501494.1"/>
    <property type="molecule type" value="Genomic_DNA"/>
</dbReference>
<dbReference type="GeneID" id="94289404"/>
<reference evidence="1 2" key="1">
    <citation type="submission" date="2021-02" db="EMBL/GenBank/DDBJ databases">
        <title>Porcisia hertigi Genome sequencing and assembly.</title>
        <authorList>
            <person name="Almutairi H."/>
            <person name="Gatherer D."/>
        </authorList>
    </citation>
    <scope>NUCLEOTIDE SEQUENCE [LARGE SCALE GENOMIC DNA]</scope>
    <source>
        <strain evidence="1 2">C119</strain>
    </source>
</reference>
<protein>
    <submittedName>
        <fullName evidence="1">Uncharacterized protein</fullName>
    </submittedName>
</protein>
<dbReference type="AlphaFoldDB" id="A0A836HYF1"/>